<dbReference type="Proteomes" id="UP000008177">
    <property type="component" value="Unplaced contigs"/>
</dbReference>
<dbReference type="EMBL" id="FQ790362">
    <property type="protein sequence ID" value="CCD56905.1"/>
    <property type="molecule type" value="Genomic_DNA"/>
</dbReference>
<sequence>MAIERASLFFLRLGDALVIERSHSPTNTQTSLWQVIKGALETELKNTQQINTIGLF</sequence>
<reference evidence="2" key="1">
    <citation type="journal article" date="2011" name="PLoS Genet.">
        <title>Genomic analysis of the necrotrophic fungal pathogens Sclerotinia sclerotiorum and Botrytis cinerea.</title>
        <authorList>
            <person name="Amselem J."/>
            <person name="Cuomo C.A."/>
            <person name="van Kan J.A."/>
            <person name="Viaud M."/>
            <person name="Benito E.P."/>
            <person name="Couloux A."/>
            <person name="Coutinho P.M."/>
            <person name="de Vries R.P."/>
            <person name="Dyer P.S."/>
            <person name="Fillinger S."/>
            <person name="Fournier E."/>
            <person name="Gout L."/>
            <person name="Hahn M."/>
            <person name="Kohn L."/>
            <person name="Lapalu N."/>
            <person name="Plummer K.M."/>
            <person name="Pradier J.M."/>
            <person name="Quevillon E."/>
            <person name="Sharon A."/>
            <person name="Simon A."/>
            <person name="ten Have A."/>
            <person name="Tudzynski B."/>
            <person name="Tudzynski P."/>
            <person name="Wincker P."/>
            <person name="Andrew M."/>
            <person name="Anthouard V."/>
            <person name="Beever R.E."/>
            <person name="Beffa R."/>
            <person name="Benoit I."/>
            <person name="Bouzid O."/>
            <person name="Brault B."/>
            <person name="Chen Z."/>
            <person name="Choquer M."/>
            <person name="Collemare J."/>
            <person name="Cotton P."/>
            <person name="Danchin E.G."/>
            <person name="Da Silva C."/>
            <person name="Gautier A."/>
            <person name="Giraud C."/>
            <person name="Giraud T."/>
            <person name="Gonzalez C."/>
            <person name="Grossetete S."/>
            <person name="Guldener U."/>
            <person name="Henrissat B."/>
            <person name="Howlett B.J."/>
            <person name="Kodira C."/>
            <person name="Kretschmer M."/>
            <person name="Lappartient A."/>
            <person name="Leroch M."/>
            <person name="Levis C."/>
            <person name="Mauceli E."/>
            <person name="Neuveglise C."/>
            <person name="Oeser B."/>
            <person name="Pearson M."/>
            <person name="Poulain J."/>
            <person name="Poussereau N."/>
            <person name="Quesneville H."/>
            <person name="Rascle C."/>
            <person name="Schumacher J."/>
            <person name="Segurens B."/>
            <person name="Sexton A."/>
            <person name="Silva E."/>
            <person name="Sirven C."/>
            <person name="Soanes D.M."/>
            <person name="Talbot N.J."/>
            <person name="Templeton M."/>
            <person name="Yandava C."/>
            <person name="Yarden O."/>
            <person name="Zeng Q."/>
            <person name="Rollins J.A."/>
            <person name="Lebrun M.H."/>
            <person name="Dickman M."/>
        </authorList>
    </citation>
    <scope>NUCLEOTIDE SEQUENCE [LARGE SCALE GENOMIC DNA]</scope>
    <source>
        <strain evidence="2">T4</strain>
    </source>
</reference>
<gene>
    <name evidence="1" type="ORF">BofuT4_uP141670.1</name>
</gene>
<dbReference type="HOGENOM" id="CLU_3013997_0_0_1"/>
<name>G2YZ57_BOTF4</name>
<evidence type="ECO:0000313" key="1">
    <source>
        <dbReference type="EMBL" id="CCD56905.1"/>
    </source>
</evidence>
<accession>G2YZ57</accession>
<evidence type="ECO:0000313" key="2">
    <source>
        <dbReference type="Proteomes" id="UP000008177"/>
    </source>
</evidence>
<organism evidence="1 2">
    <name type="scientific">Botryotinia fuckeliana (strain T4)</name>
    <name type="common">Noble rot fungus</name>
    <name type="synonym">Botrytis cinerea</name>
    <dbReference type="NCBI Taxonomy" id="999810"/>
    <lineage>
        <taxon>Eukaryota</taxon>
        <taxon>Fungi</taxon>
        <taxon>Dikarya</taxon>
        <taxon>Ascomycota</taxon>
        <taxon>Pezizomycotina</taxon>
        <taxon>Leotiomycetes</taxon>
        <taxon>Helotiales</taxon>
        <taxon>Sclerotiniaceae</taxon>
        <taxon>Botrytis</taxon>
    </lineage>
</organism>
<proteinExistence type="predicted"/>
<dbReference type="InParanoid" id="G2YZ57"/>
<protein>
    <submittedName>
        <fullName evidence="1">Uncharacterized protein</fullName>
    </submittedName>
</protein>
<dbReference type="AlphaFoldDB" id="G2YZ57"/>